<keyword evidence="2" id="KW-1185">Reference proteome</keyword>
<reference evidence="3" key="1">
    <citation type="submission" date="2025-08" db="UniProtKB">
        <authorList>
            <consortium name="RefSeq"/>
        </authorList>
    </citation>
    <scope>IDENTIFICATION</scope>
</reference>
<evidence type="ECO:0000259" key="1">
    <source>
        <dbReference type="Pfam" id="PF03478"/>
    </source>
</evidence>
<evidence type="ECO:0000313" key="3">
    <source>
        <dbReference type="RefSeq" id="XP_039115519.1"/>
    </source>
</evidence>
<evidence type="ECO:0000313" key="2">
    <source>
        <dbReference type="Proteomes" id="UP001515500"/>
    </source>
</evidence>
<dbReference type="Proteomes" id="UP001515500">
    <property type="component" value="Chromosome 3"/>
</dbReference>
<proteinExistence type="predicted"/>
<accession>A0AB40AL77</accession>
<sequence length="307" mass="35715">MAYPPELRREIMGDITKHLSLQDYVRFGAIHSSWSARAKANYHSSHHRYPLLIVNDYNLGGNPRLYNIFNQSFYPLDLPPGYHCCGSSRGWLLMMNSSRKMCLFNPFSKTRIDLPLFLLSEREYRGYKRVGEQMDRPLHEIFLERLIFRAVLSADPEKCSDYIIMVISRGASDLRFWRSGDSSWTRIRDRTRDFLDVVWYNGAFHALSMFNEVFVVCLSPNLKLKRIARKPNSLHTISRYLVDCMGDLLIVERKTTEKYAMHTSTHAFLVFKLDEKDMKFTKVESIGNHALFLGRNSTIAIPTGQVL</sequence>
<gene>
    <name evidence="3" type="primary">LOC120251046</name>
</gene>
<name>A0AB40AL77_DIOCR</name>
<feature type="domain" description="KIB1-4 beta-propeller" evidence="1">
    <location>
        <begin position="66"/>
        <end position="305"/>
    </location>
</feature>
<dbReference type="RefSeq" id="XP_039115519.1">
    <property type="nucleotide sequence ID" value="XM_039259585.1"/>
</dbReference>
<dbReference type="PANTHER" id="PTHR44259">
    <property type="entry name" value="OS07G0183000 PROTEIN-RELATED"/>
    <property type="match status" value="1"/>
</dbReference>
<dbReference type="InterPro" id="IPR050942">
    <property type="entry name" value="F-box_BR-signaling"/>
</dbReference>
<dbReference type="InterPro" id="IPR005174">
    <property type="entry name" value="KIB1-4_b-propeller"/>
</dbReference>
<dbReference type="Pfam" id="PF03478">
    <property type="entry name" value="Beta-prop_KIB1-4"/>
    <property type="match status" value="1"/>
</dbReference>
<organism evidence="2 3">
    <name type="scientific">Dioscorea cayennensis subsp. rotundata</name>
    <name type="common">White Guinea yam</name>
    <name type="synonym">Dioscorea rotundata</name>
    <dbReference type="NCBI Taxonomy" id="55577"/>
    <lineage>
        <taxon>Eukaryota</taxon>
        <taxon>Viridiplantae</taxon>
        <taxon>Streptophyta</taxon>
        <taxon>Embryophyta</taxon>
        <taxon>Tracheophyta</taxon>
        <taxon>Spermatophyta</taxon>
        <taxon>Magnoliopsida</taxon>
        <taxon>Liliopsida</taxon>
        <taxon>Dioscoreales</taxon>
        <taxon>Dioscoreaceae</taxon>
        <taxon>Dioscorea</taxon>
    </lineage>
</organism>
<dbReference type="GeneID" id="120251046"/>
<dbReference type="PANTHER" id="PTHR44259:SF107">
    <property type="entry name" value="F-BOX PROTEIN SKIP23-LIKE"/>
    <property type="match status" value="1"/>
</dbReference>
<protein>
    <submittedName>
        <fullName evidence="3">F-box protein At2g26160-like</fullName>
    </submittedName>
</protein>
<dbReference type="AlphaFoldDB" id="A0AB40AL77"/>